<protein>
    <recommendedName>
        <fullName evidence="4">RGS domain-containing protein</fullName>
    </recommendedName>
</protein>
<reference evidence="2" key="1">
    <citation type="submission" date="2022-11" db="EMBL/GenBank/DDBJ databases">
        <authorList>
            <person name="Petersen C."/>
        </authorList>
    </citation>
    <scope>NUCLEOTIDE SEQUENCE</scope>
    <source>
        <strain evidence="2">IBT 21917</strain>
    </source>
</reference>
<dbReference type="Gene3D" id="1.10.167.10">
    <property type="entry name" value="Regulator of G-protein Signalling 4, domain 2"/>
    <property type="match status" value="1"/>
</dbReference>
<sequence>MGSELGVTADSTAALNFSSISVFWIVFGNVWTVAVVAGMVYLIVNRNSPTMRLRGIGLSMSAIVFLHLYLWVCQYGLMVGTLEPPVVQYWIMGIYLPTGIALFQASNSRFLHVAKLQKRYFRPESRLDRPSDAPGNGGLIARFKRLNYNTRMLITVGISLAFQLSLTVLMYLISRKYHSSWGVPGTEVTGTPMEQMTEMGRGWEWWPGVLSQFFWSWVIAPYVLWKSRNIQDTQGWRIQTIGCAIANLPATPMWLIALYVDGMAPVNKVWLPPQWICMSIFFIEIFTVFLPCWEVARHQVLRQETLNLISQWEVKTKGSNSDLKSLASGSTVVGSLISGIKSFTGSVKSKDSSRDSILTMGALESVLERNPTPLQKYSALNDFSGENIAFLTSVHEWKSSLPKAAWGSPATQDAKVKELVRERFNRALHIYAEFISVRHAEFPINISSQDLKKLEAIFEGPARLLYGEEREVDPVTPFDMPIPEPAYSPTYSEFSEKASQSTISAIKDRVQFWGEVPEAFDATIFDAAEESIKYLVLTNTWPKFLRDRRASVDSSATLEVTEIV</sequence>
<dbReference type="EMBL" id="JAPQKO010000002">
    <property type="protein sequence ID" value="KAJ5180454.1"/>
    <property type="molecule type" value="Genomic_DNA"/>
</dbReference>
<feature type="transmembrane region" description="Helical" evidence="1">
    <location>
        <begin position="20"/>
        <end position="44"/>
    </location>
</feature>
<dbReference type="SUPFAM" id="SSF48097">
    <property type="entry name" value="Regulator of G-protein signaling, RGS"/>
    <property type="match status" value="1"/>
</dbReference>
<evidence type="ECO:0000313" key="3">
    <source>
        <dbReference type="Proteomes" id="UP001146351"/>
    </source>
</evidence>
<feature type="transmembrane region" description="Helical" evidence="1">
    <location>
        <begin position="89"/>
        <end position="111"/>
    </location>
</feature>
<feature type="transmembrane region" description="Helical" evidence="1">
    <location>
        <begin position="236"/>
        <end position="260"/>
    </location>
</feature>
<gene>
    <name evidence="2" type="ORF">N7492_003664</name>
</gene>
<evidence type="ECO:0000256" key="1">
    <source>
        <dbReference type="SAM" id="Phobius"/>
    </source>
</evidence>
<dbReference type="InterPro" id="IPR036305">
    <property type="entry name" value="RGS_sf"/>
</dbReference>
<keyword evidence="1" id="KW-1133">Transmembrane helix</keyword>
<feature type="transmembrane region" description="Helical" evidence="1">
    <location>
        <begin position="56"/>
        <end position="77"/>
    </location>
</feature>
<feature type="transmembrane region" description="Helical" evidence="1">
    <location>
        <begin position="272"/>
        <end position="293"/>
    </location>
</feature>
<reference evidence="2" key="2">
    <citation type="journal article" date="2023" name="IMA Fungus">
        <title>Comparative genomic study of the Penicillium genus elucidates a diverse pangenome and 15 lateral gene transfer events.</title>
        <authorList>
            <person name="Petersen C."/>
            <person name="Sorensen T."/>
            <person name="Nielsen M.R."/>
            <person name="Sondergaard T.E."/>
            <person name="Sorensen J.L."/>
            <person name="Fitzpatrick D.A."/>
            <person name="Frisvad J.C."/>
            <person name="Nielsen K.L."/>
        </authorList>
    </citation>
    <scope>NUCLEOTIDE SEQUENCE</scope>
    <source>
        <strain evidence="2">IBT 21917</strain>
    </source>
</reference>
<dbReference type="AlphaFoldDB" id="A0A9W9IMB1"/>
<proteinExistence type="predicted"/>
<evidence type="ECO:0008006" key="4">
    <source>
        <dbReference type="Google" id="ProtNLM"/>
    </source>
</evidence>
<dbReference type="InterPro" id="IPR044926">
    <property type="entry name" value="RGS_subdomain_2"/>
</dbReference>
<accession>A0A9W9IMB1</accession>
<keyword evidence="1" id="KW-0812">Transmembrane</keyword>
<dbReference type="Proteomes" id="UP001146351">
    <property type="component" value="Unassembled WGS sequence"/>
</dbReference>
<name>A0A9W9IMB1_9EURO</name>
<feature type="transmembrane region" description="Helical" evidence="1">
    <location>
        <begin position="205"/>
        <end position="224"/>
    </location>
</feature>
<feature type="transmembrane region" description="Helical" evidence="1">
    <location>
        <begin position="152"/>
        <end position="173"/>
    </location>
</feature>
<dbReference type="OrthoDB" id="5313079at2759"/>
<keyword evidence="1" id="KW-0472">Membrane</keyword>
<keyword evidence="3" id="KW-1185">Reference proteome</keyword>
<comment type="caution">
    <text evidence="2">The sequence shown here is derived from an EMBL/GenBank/DDBJ whole genome shotgun (WGS) entry which is preliminary data.</text>
</comment>
<evidence type="ECO:0000313" key="2">
    <source>
        <dbReference type="EMBL" id="KAJ5180454.1"/>
    </source>
</evidence>
<organism evidence="2 3">
    <name type="scientific">Penicillium capsulatum</name>
    <dbReference type="NCBI Taxonomy" id="69766"/>
    <lineage>
        <taxon>Eukaryota</taxon>
        <taxon>Fungi</taxon>
        <taxon>Dikarya</taxon>
        <taxon>Ascomycota</taxon>
        <taxon>Pezizomycotina</taxon>
        <taxon>Eurotiomycetes</taxon>
        <taxon>Eurotiomycetidae</taxon>
        <taxon>Eurotiales</taxon>
        <taxon>Aspergillaceae</taxon>
        <taxon>Penicillium</taxon>
    </lineage>
</organism>